<sequence length="386" mass="42477">MEFKALENAVYINNLSAVMPNDPVSNADMEKVLGQVGGQRSRAKSIILRSNQIKSRHYGIDPETGEFNYTNAQLAAEAVEKLLPSASELAQIDTLVASTSLPDQSLPNHGVMVHGELKNPPCEVISTSGICLCGVTALKYGYMAIKAGESKKGVVVASELASSVMHARNFTGESDYKIKQLEAKPELAFEKDFLRWMLSDGAGAALLSNEPSATGLSLKIDWIDVLSFANELEACMYAGAEKENGQLKGSAFYSSQEREQLSLSAIKQDVKLLNENIVKVTVEKALSQIAAKRDIKPEDYDFFLPHYSSGYFRERLFQGLQNIDFEIPFEKWFTNLPNKGNTGSASIFIMLDELFHSGNLKQGQKLLCYIPESGRFSSAFMQLSVV</sequence>
<dbReference type="InterPro" id="IPR016039">
    <property type="entry name" value="Thiolase-like"/>
</dbReference>
<dbReference type="OrthoDB" id="2514738at2"/>
<dbReference type="Proteomes" id="UP000290244">
    <property type="component" value="Chromosome"/>
</dbReference>
<dbReference type="InterPro" id="IPR013747">
    <property type="entry name" value="ACP_syn_III_C"/>
</dbReference>
<reference evidence="4 5" key="1">
    <citation type="submission" date="2018-12" db="EMBL/GenBank/DDBJ databases">
        <title>Complete genome of Litorilituus sediminis.</title>
        <authorList>
            <person name="Liu A."/>
            <person name="Rong J."/>
        </authorList>
    </citation>
    <scope>NUCLEOTIDE SEQUENCE [LARGE SCALE GENOMIC DNA]</scope>
    <source>
        <strain evidence="4 5">JCM 17549</strain>
    </source>
</reference>
<dbReference type="PANTHER" id="PTHR34069:SF3">
    <property type="entry name" value="ACYL-COA:ACYL-COA ALKYLTRANSFERASE"/>
    <property type="match status" value="1"/>
</dbReference>
<evidence type="ECO:0000259" key="3">
    <source>
        <dbReference type="Pfam" id="PF08541"/>
    </source>
</evidence>
<evidence type="ECO:0000256" key="1">
    <source>
        <dbReference type="ARBA" id="ARBA00022679"/>
    </source>
</evidence>
<dbReference type="AlphaFoldDB" id="A0A4P6P5Y7"/>
<dbReference type="Pfam" id="PF08541">
    <property type="entry name" value="ACP_syn_III_C"/>
    <property type="match status" value="1"/>
</dbReference>
<name>A0A4P6P5Y7_9GAMM</name>
<dbReference type="CDD" id="cd00827">
    <property type="entry name" value="init_cond_enzymes"/>
    <property type="match status" value="1"/>
</dbReference>
<dbReference type="GO" id="GO:0044550">
    <property type="term" value="P:secondary metabolite biosynthetic process"/>
    <property type="evidence" value="ECO:0007669"/>
    <property type="project" value="TreeGrafter"/>
</dbReference>
<dbReference type="RefSeq" id="WP_130603660.1">
    <property type="nucleotide sequence ID" value="NZ_CP034759.1"/>
</dbReference>
<evidence type="ECO:0000313" key="4">
    <source>
        <dbReference type="EMBL" id="QBG36991.1"/>
    </source>
</evidence>
<dbReference type="NCBIfam" id="NF005293">
    <property type="entry name" value="PRK06816.1"/>
    <property type="match status" value="1"/>
</dbReference>
<evidence type="ECO:0000256" key="2">
    <source>
        <dbReference type="ARBA" id="ARBA00023315"/>
    </source>
</evidence>
<dbReference type="KEGG" id="lsd:EMK97_15310"/>
<keyword evidence="2" id="KW-0012">Acyltransferase</keyword>
<evidence type="ECO:0000313" key="5">
    <source>
        <dbReference type="Proteomes" id="UP000290244"/>
    </source>
</evidence>
<organism evidence="4 5">
    <name type="scientific">Litorilituus sediminis</name>
    <dbReference type="NCBI Taxonomy" id="718192"/>
    <lineage>
        <taxon>Bacteria</taxon>
        <taxon>Pseudomonadati</taxon>
        <taxon>Pseudomonadota</taxon>
        <taxon>Gammaproteobacteria</taxon>
        <taxon>Alteromonadales</taxon>
        <taxon>Colwelliaceae</taxon>
        <taxon>Litorilituus</taxon>
    </lineage>
</organism>
<dbReference type="EMBL" id="CP034759">
    <property type="protein sequence ID" value="QBG36991.1"/>
    <property type="molecule type" value="Genomic_DNA"/>
</dbReference>
<gene>
    <name evidence="4" type="ORF">EMK97_15310</name>
</gene>
<dbReference type="GO" id="GO:0016746">
    <property type="term" value="F:acyltransferase activity"/>
    <property type="evidence" value="ECO:0007669"/>
    <property type="project" value="UniProtKB-KW"/>
</dbReference>
<keyword evidence="1" id="KW-0808">Transferase</keyword>
<accession>A0A4P6P5Y7</accession>
<keyword evidence="5" id="KW-1185">Reference proteome</keyword>
<proteinExistence type="predicted"/>
<dbReference type="SUPFAM" id="SSF53901">
    <property type="entry name" value="Thiolase-like"/>
    <property type="match status" value="1"/>
</dbReference>
<dbReference type="Gene3D" id="3.40.47.10">
    <property type="match status" value="2"/>
</dbReference>
<protein>
    <submittedName>
        <fullName evidence="4">StlD/DarB family beta-ketosynthase</fullName>
    </submittedName>
</protein>
<feature type="domain" description="Beta-ketoacyl-[acyl-carrier-protein] synthase III C-terminal" evidence="3">
    <location>
        <begin position="291"/>
        <end position="368"/>
    </location>
</feature>
<dbReference type="PANTHER" id="PTHR34069">
    <property type="entry name" value="3-OXOACYL-[ACYL-CARRIER-PROTEIN] SYNTHASE 3"/>
    <property type="match status" value="1"/>
</dbReference>